<dbReference type="SUPFAM" id="SSF56112">
    <property type="entry name" value="Protein kinase-like (PK-like)"/>
    <property type="match status" value="1"/>
</dbReference>
<dbReference type="OrthoDB" id="3173976at2759"/>
<dbReference type="EMBL" id="KV425961">
    <property type="protein sequence ID" value="KZV95219.1"/>
    <property type="molecule type" value="Genomic_DNA"/>
</dbReference>
<organism evidence="2 3">
    <name type="scientific">Exidia glandulosa HHB12029</name>
    <dbReference type="NCBI Taxonomy" id="1314781"/>
    <lineage>
        <taxon>Eukaryota</taxon>
        <taxon>Fungi</taxon>
        <taxon>Dikarya</taxon>
        <taxon>Basidiomycota</taxon>
        <taxon>Agaricomycotina</taxon>
        <taxon>Agaricomycetes</taxon>
        <taxon>Auriculariales</taxon>
        <taxon>Exidiaceae</taxon>
        <taxon>Exidia</taxon>
    </lineage>
</organism>
<evidence type="ECO:0000259" key="1">
    <source>
        <dbReference type="PROSITE" id="PS50011"/>
    </source>
</evidence>
<keyword evidence="2" id="KW-0808">Transferase</keyword>
<dbReference type="InterPro" id="IPR011009">
    <property type="entry name" value="Kinase-like_dom_sf"/>
</dbReference>
<dbReference type="SMART" id="SM00220">
    <property type="entry name" value="S_TKc"/>
    <property type="match status" value="1"/>
</dbReference>
<feature type="domain" description="Protein kinase" evidence="1">
    <location>
        <begin position="123"/>
        <end position="370"/>
    </location>
</feature>
<dbReference type="PROSITE" id="PS50011">
    <property type="entry name" value="PROTEIN_KINASE_DOM"/>
    <property type="match status" value="1"/>
</dbReference>
<evidence type="ECO:0000313" key="2">
    <source>
        <dbReference type="EMBL" id="KZV95219.1"/>
    </source>
</evidence>
<dbReference type="GO" id="GO:0005524">
    <property type="term" value="F:ATP binding"/>
    <property type="evidence" value="ECO:0007669"/>
    <property type="project" value="InterPro"/>
</dbReference>
<keyword evidence="2" id="KW-0418">Kinase</keyword>
<dbReference type="InParanoid" id="A0A166AU65"/>
<protein>
    <submittedName>
        <fullName evidence="2">Kinase-like protein</fullName>
    </submittedName>
</protein>
<dbReference type="InterPro" id="IPR000719">
    <property type="entry name" value="Prot_kinase_dom"/>
</dbReference>
<gene>
    <name evidence="2" type="ORF">EXIGLDRAFT_735822</name>
</gene>
<name>A0A166AU65_EXIGL</name>
<dbReference type="GO" id="GO:0005634">
    <property type="term" value="C:nucleus"/>
    <property type="evidence" value="ECO:0007669"/>
    <property type="project" value="TreeGrafter"/>
</dbReference>
<accession>A0A166AU65</accession>
<dbReference type="PANTHER" id="PTHR44167">
    <property type="entry name" value="OVARIAN-SPECIFIC SERINE/THREONINE-PROTEIN KINASE LOK-RELATED"/>
    <property type="match status" value="1"/>
</dbReference>
<proteinExistence type="predicted"/>
<evidence type="ECO:0000313" key="3">
    <source>
        <dbReference type="Proteomes" id="UP000077266"/>
    </source>
</evidence>
<dbReference type="STRING" id="1314781.A0A166AU65"/>
<dbReference type="CDD" id="cd00180">
    <property type="entry name" value="PKc"/>
    <property type="match status" value="1"/>
</dbReference>
<dbReference type="GO" id="GO:0044773">
    <property type="term" value="P:mitotic DNA damage checkpoint signaling"/>
    <property type="evidence" value="ECO:0007669"/>
    <property type="project" value="TreeGrafter"/>
</dbReference>
<dbReference type="Pfam" id="PF00069">
    <property type="entry name" value="Pkinase"/>
    <property type="match status" value="1"/>
</dbReference>
<dbReference type="Gene3D" id="1.10.510.10">
    <property type="entry name" value="Transferase(Phosphotransferase) domain 1"/>
    <property type="match status" value="1"/>
</dbReference>
<keyword evidence="3" id="KW-1185">Reference proteome</keyword>
<reference evidence="2 3" key="1">
    <citation type="journal article" date="2016" name="Mol. Biol. Evol.">
        <title>Comparative Genomics of Early-Diverging Mushroom-Forming Fungi Provides Insights into the Origins of Lignocellulose Decay Capabilities.</title>
        <authorList>
            <person name="Nagy L.G."/>
            <person name="Riley R."/>
            <person name="Tritt A."/>
            <person name="Adam C."/>
            <person name="Daum C."/>
            <person name="Floudas D."/>
            <person name="Sun H."/>
            <person name="Yadav J.S."/>
            <person name="Pangilinan J."/>
            <person name="Larsson K.H."/>
            <person name="Matsuura K."/>
            <person name="Barry K."/>
            <person name="Labutti K."/>
            <person name="Kuo R."/>
            <person name="Ohm R.A."/>
            <person name="Bhattacharya S.S."/>
            <person name="Shirouzu T."/>
            <person name="Yoshinaga Y."/>
            <person name="Martin F.M."/>
            <person name="Grigoriev I.V."/>
            <person name="Hibbett D.S."/>
        </authorList>
    </citation>
    <scope>NUCLEOTIDE SEQUENCE [LARGE SCALE GENOMIC DNA]</scope>
    <source>
        <strain evidence="2 3">HHB12029</strain>
    </source>
</reference>
<dbReference type="PANTHER" id="PTHR44167:SF30">
    <property type="entry name" value="PHOSPHORYLASE KINASE"/>
    <property type="match status" value="1"/>
</dbReference>
<dbReference type="GO" id="GO:0004674">
    <property type="term" value="F:protein serine/threonine kinase activity"/>
    <property type="evidence" value="ECO:0007669"/>
    <property type="project" value="TreeGrafter"/>
</dbReference>
<dbReference type="Proteomes" id="UP000077266">
    <property type="component" value="Unassembled WGS sequence"/>
</dbReference>
<dbReference type="AlphaFoldDB" id="A0A166AU65"/>
<sequence length="418" mass="47709">MRDALLSADTLLARIDDMGADMLDEPARRSIERLVREVPGGLLPVQVELFFYGALALHDQHRVDDILASSATPYALNKHELFWTSLYPILRQAGYTLRARYTPGWQHHGPQQVNDDSSFWRRFPEARPLHPFSFRAVPAVSMRTGARTVLKVLHTRRGHPNANEIDILKYLNEEPRRSHPHNICVPVHDYIRVPSTSSIIEPELSIAVMPALRPSIRFEDCVICGFVLHGIKQLLHGLAFLHSHGIAHRDICSKNVMLSPSGPPFRVYLIDFGLASKFAPQSLPQRVTWTGGQIELPEVPLHSVWDRSPVDASVRYDPFAADIFALYRTCSMNFERLEPFFEDLYDRMRARDPAKRPSAADCVRLFQLEFERLPRRCFYRATFSLRAARIVDGWAGVAHSLVHRALAVCWFWLFGDTA</sequence>